<evidence type="ECO:0000313" key="8">
    <source>
        <dbReference type="EMBL" id="NDV33591.1"/>
    </source>
</evidence>
<keyword evidence="4 6" id="KW-0949">S-adenosyl-L-methionine</keyword>
<dbReference type="Pfam" id="PF06325">
    <property type="entry name" value="PrmA"/>
    <property type="match status" value="1"/>
</dbReference>
<protein>
    <recommendedName>
        <fullName evidence="1">type I protein arginine methyltransferase</fullName>
        <ecNumber evidence="1">2.1.1.319</ecNumber>
    </recommendedName>
</protein>
<name>A0A6B2L9I2_9EUKA</name>
<dbReference type="FunFam" id="3.40.50.150:FF:000003">
    <property type="entry name" value="Blast:Protein arginine N-methyltransferase 1"/>
    <property type="match status" value="1"/>
</dbReference>
<comment type="catalytic activity">
    <reaction evidence="5">
        <text>L-arginyl-[protein] + S-adenosyl-L-methionine = N(omega)-methyl-L-arginyl-[protein] + S-adenosyl-L-homocysteine + H(+)</text>
        <dbReference type="Rhea" id="RHEA:48100"/>
        <dbReference type="Rhea" id="RHEA-COMP:10532"/>
        <dbReference type="Rhea" id="RHEA-COMP:11990"/>
        <dbReference type="ChEBI" id="CHEBI:15378"/>
        <dbReference type="ChEBI" id="CHEBI:29965"/>
        <dbReference type="ChEBI" id="CHEBI:57856"/>
        <dbReference type="ChEBI" id="CHEBI:59789"/>
        <dbReference type="ChEBI" id="CHEBI:65280"/>
    </reaction>
    <physiologicalReaction direction="left-to-right" evidence="5">
        <dbReference type="Rhea" id="RHEA:48101"/>
    </physiologicalReaction>
</comment>
<evidence type="ECO:0000256" key="4">
    <source>
        <dbReference type="ARBA" id="ARBA00022691"/>
    </source>
</evidence>
<dbReference type="EC" id="2.1.1.319" evidence="1"/>
<dbReference type="InterPro" id="IPR025799">
    <property type="entry name" value="Arg_MeTrfase"/>
</dbReference>
<accession>A0A6B2L9I2</accession>
<evidence type="ECO:0000256" key="6">
    <source>
        <dbReference type="PROSITE-ProRule" id="PRU01015"/>
    </source>
</evidence>
<dbReference type="GO" id="GO:0035242">
    <property type="term" value="F:protein-arginine omega-N asymmetric methyltransferase activity"/>
    <property type="evidence" value="ECO:0007669"/>
    <property type="project" value="UniProtKB-EC"/>
</dbReference>
<sequence>MQIHWEMLSDVRRCEAYAKAIYSNKIDFKDKIVLDVGCGTGILSVYAAKAGAKKVYGVDASDVVHKAELVVKANNCQDVVEIIYGKIEEIKLPVDQVDIIISEWMGYFLIFESMLECVLFARDKWLKKGGLIFPNYAKLYMAPINFDKFYRERILFWEKPVEGVELSPLITFAKEEFLSARCLRSTEIQATDLLCEGQSFKEINLNTVTIQEIRTTKTALVFAVESDHKEMHGYGTWFEVLFVGSDKDNIVSLSTHPKYPKTHWRQDCWLFKEPVSINKGDQVALTLDVSQMIKWKRHYNMQINNKIANNTPFTREWTI</sequence>
<organism evidence="8">
    <name type="scientific">Arcella intermedia</name>
    <dbReference type="NCBI Taxonomy" id="1963864"/>
    <lineage>
        <taxon>Eukaryota</taxon>
        <taxon>Amoebozoa</taxon>
        <taxon>Tubulinea</taxon>
        <taxon>Elardia</taxon>
        <taxon>Arcellinida</taxon>
        <taxon>Sphaerothecina</taxon>
        <taxon>Arcellidae</taxon>
        <taxon>Arcella</taxon>
    </lineage>
</organism>
<evidence type="ECO:0000256" key="2">
    <source>
        <dbReference type="ARBA" id="ARBA00022603"/>
    </source>
</evidence>
<dbReference type="PROSITE" id="PS51678">
    <property type="entry name" value="SAM_MT_PRMT"/>
    <property type="match status" value="1"/>
</dbReference>
<dbReference type="AlphaFoldDB" id="A0A6B2L9I2"/>
<dbReference type="InterPro" id="IPR055135">
    <property type="entry name" value="PRMT_dom"/>
</dbReference>
<dbReference type="PANTHER" id="PTHR11006:SF73">
    <property type="entry name" value="PROTEIN ARGININE N-METHYLTRANSFERASE 6"/>
    <property type="match status" value="1"/>
</dbReference>
<dbReference type="SUPFAM" id="SSF53335">
    <property type="entry name" value="S-adenosyl-L-methionine-dependent methyltransferases"/>
    <property type="match status" value="1"/>
</dbReference>
<evidence type="ECO:0000259" key="7">
    <source>
        <dbReference type="Pfam" id="PF22528"/>
    </source>
</evidence>
<keyword evidence="2 6" id="KW-0489">Methyltransferase</keyword>
<dbReference type="GO" id="GO:0042054">
    <property type="term" value="F:histone methyltransferase activity"/>
    <property type="evidence" value="ECO:0007669"/>
    <property type="project" value="TreeGrafter"/>
</dbReference>
<dbReference type="Pfam" id="PF22528">
    <property type="entry name" value="PRMT_C"/>
    <property type="match status" value="1"/>
</dbReference>
<keyword evidence="3 6" id="KW-0808">Transferase</keyword>
<evidence type="ECO:0000256" key="5">
    <source>
        <dbReference type="ARBA" id="ARBA00049303"/>
    </source>
</evidence>
<dbReference type="InterPro" id="IPR029063">
    <property type="entry name" value="SAM-dependent_MTases_sf"/>
</dbReference>
<evidence type="ECO:0000256" key="1">
    <source>
        <dbReference type="ARBA" id="ARBA00011925"/>
    </source>
</evidence>
<dbReference type="CDD" id="cd02440">
    <property type="entry name" value="AdoMet_MTases"/>
    <property type="match status" value="1"/>
</dbReference>
<evidence type="ECO:0000256" key="3">
    <source>
        <dbReference type="ARBA" id="ARBA00022679"/>
    </source>
</evidence>
<dbReference type="Gene3D" id="2.70.160.11">
    <property type="entry name" value="Hnrnp arginine n-methyltransferase1"/>
    <property type="match status" value="1"/>
</dbReference>
<dbReference type="GO" id="GO:0032259">
    <property type="term" value="P:methylation"/>
    <property type="evidence" value="ECO:0007669"/>
    <property type="project" value="UniProtKB-KW"/>
</dbReference>
<reference evidence="8" key="1">
    <citation type="journal article" date="2020" name="J. Eukaryot. Microbiol.">
        <title>De novo Sequencing, Assembly and Annotation of the Transcriptome for the Free-Living Testate Amoeba Arcella intermedia.</title>
        <authorList>
            <person name="Ribeiro G.M."/>
            <person name="Porfirio-Sousa A.L."/>
            <person name="Maurer-Alcala X.X."/>
            <person name="Katz L.A."/>
            <person name="Lahr D.J.G."/>
        </authorList>
    </citation>
    <scope>NUCLEOTIDE SEQUENCE</scope>
</reference>
<proteinExistence type="predicted"/>
<dbReference type="EMBL" id="GIBP01004622">
    <property type="protein sequence ID" value="NDV33591.1"/>
    <property type="molecule type" value="Transcribed_RNA"/>
</dbReference>
<feature type="domain" description="Protein arginine N-methyltransferase" evidence="7">
    <location>
        <begin position="136"/>
        <end position="306"/>
    </location>
</feature>
<dbReference type="Gene3D" id="3.40.50.150">
    <property type="entry name" value="Vaccinia Virus protein VP39"/>
    <property type="match status" value="1"/>
</dbReference>
<dbReference type="PANTHER" id="PTHR11006">
    <property type="entry name" value="PROTEIN ARGININE N-METHYLTRANSFERASE"/>
    <property type="match status" value="1"/>
</dbReference>